<accession>X1IGR9</accession>
<sequence>LLAAAASLSVTAKPGESLLIKGLRFGALHAGGFAECLIDRLSVGFWWIGSIDTNHLEQHSITSVHLSVFKSLIDKGLFKGYPIAEGETFEVKPAVAGATVVGAIEYEIHDAGDMTQDMPNGSMAKEYLFLNYGKNGAEIAIDGTGTLDESRNPSEYPAFPFGEVV</sequence>
<proteinExistence type="predicted"/>
<feature type="non-terminal residue" evidence="1">
    <location>
        <position position="165"/>
    </location>
</feature>
<feature type="non-terminal residue" evidence="1">
    <location>
        <position position="1"/>
    </location>
</feature>
<reference evidence="1" key="1">
    <citation type="journal article" date="2014" name="Front. Microbiol.">
        <title>High frequency of phylogenetically diverse reductive dehalogenase-homologous genes in deep subseafloor sedimentary metagenomes.</title>
        <authorList>
            <person name="Kawai M."/>
            <person name="Futagami T."/>
            <person name="Toyoda A."/>
            <person name="Takaki Y."/>
            <person name="Nishi S."/>
            <person name="Hori S."/>
            <person name="Arai W."/>
            <person name="Tsubouchi T."/>
            <person name="Morono Y."/>
            <person name="Uchiyama I."/>
            <person name="Ito T."/>
            <person name="Fujiyama A."/>
            <person name="Inagaki F."/>
            <person name="Takami H."/>
        </authorList>
    </citation>
    <scope>NUCLEOTIDE SEQUENCE</scope>
    <source>
        <strain evidence="1">Expedition CK06-06</strain>
    </source>
</reference>
<dbReference type="EMBL" id="BARU01044748">
    <property type="protein sequence ID" value="GAH80902.1"/>
    <property type="molecule type" value="Genomic_DNA"/>
</dbReference>
<comment type="caution">
    <text evidence="1">The sequence shown here is derived from an EMBL/GenBank/DDBJ whole genome shotgun (WGS) entry which is preliminary data.</text>
</comment>
<evidence type="ECO:0000313" key="1">
    <source>
        <dbReference type="EMBL" id="GAH80902.1"/>
    </source>
</evidence>
<organism evidence="1">
    <name type="scientific">marine sediment metagenome</name>
    <dbReference type="NCBI Taxonomy" id="412755"/>
    <lineage>
        <taxon>unclassified sequences</taxon>
        <taxon>metagenomes</taxon>
        <taxon>ecological metagenomes</taxon>
    </lineage>
</organism>
<name>X1IGR9_9ZZZZ</name>
<protein>
    <submittedName>
        <fullName evidence="1">Uncharacterized protein</fullName>
    </submittedName>
</protein>
<gene>
    <name evidence="1" type="ORF">S03H2_68142</name>
</gene>
<dbReference type="AlphaFoldDB" id="X1IGR9"/>